<reference evidence="3" key="1">
    <citation type="journal article" date="2020" name="Stud. Mycol.">
        <title>101 Dothideomycetes genomes: a test case for predicting lifestyles and emergence of pathogens.</title>
        <authorList>
            <person name="Haridas S."/>
            <person name="Albert R."/>
            <person name="Binder M."/>
            <person name="Bloem J."/>
            <person name="Labutti K."/>
            <person name="Salamov A."/>
            <person name="Andreopoulos B."/>
            <person name="Baker S."/>
            <person name="Barry K."/>
            <person name="Bills G."/>
            <person name="Bluhm B."/>
            <person name="Cannon C."/>
            <person name="Castanera R."/>
            <person name="Culley D."/>
            <person name="Daum C."/>
            <person name="Ezra D."/>
            <person name="Gonzalez J."/>
            <person name="Henrissat B."/>
            <person name="Kuo A."/>
            <person name="Liang C."/>
            <person name="Lipzen A."/>
            <person name="Lutzoni F."/>
            <person name="Magnuson J."/>
            <person name="Mondo S."/>
            <person name="Nolan M."/>
            <person name="Ohm R."/>
            <person name="Pangilinan J."/>
            <person name="Park H.-J."/>
            <person name="Ramirez L."/>
            <person name="Alfaro M."/>
            <person name="Sun H."/>
            <person name="Tritt A."/>
            <person name="Yoshinaga Y."/>
            <person name="Zwiers L.-H."/>
            <person name="Turgeon B."/>
            <person name="Goodwin S."/>
            <person name="Spatafora J."/>
            <person name="Crous P."/>
            <person name="Grigoriev I."/>
        </authorList>
    </citation>
    <scope>NUCLEOTIDE SEQUENCE</scope>
    <source>
        <strain evidence="3">CBS 262.69</strain>
    </source>
</reference>
<evidence type="ECO:0000313" key="4">
    <source>
        <dbReference type="Proteomes" id="UP000799640"/>
    </source>
</evidence>
<protein>
    <submittedName>
        <fullName evidence="3">Uncharacterized protein</fullName>
    </submittedName>
</protein>
<evidence type="ECO:0000256" key="1">
    <source>
        <dbReference type="SAM" id="MobiDB-lite"/>
    </source>
</evidence>
<dbReference type="Proteomes" id="UP000799640">
    <property type="component" value="Unassembled WGS sequence"/>
</dbReference>
<proteinExistence type="predicted"/>
<evidence type="ECO:0000256" key="2">
    <source>
        <dbReference type="SAM" id="SignalP"/>
    </source>
</evidence>
<keyword evidence="4" id="KW-1185">Reference proteome</keyword>
<evidence type="ECO:0000313" key="3">
    <source>
        <dbReference type="EMBL" id="KAF2400256.1"/>
    </source>
</evidence>
<feature type="region of interest" description="Disordered" evidence="1">
    <location>
        <begin position="67"/>
        <end position="128"/>
    </location>
</feature>
<feature type="signal peptide" evidence="2">
    <location>
        <begin position="1"/>
        <end position="15"/>
    </location>
</feature>
<gene>
    <name evidence="3" type="ORF">EJ06DRAFT_530248</name>
</gene>
<dbReference type="EMBL" id="ML996695">
    <property type="protein sequence ID" value="KAF2400256.1"/>
    <property type="molecule type" value="Genomic_DNA"/>
</dbReference>
<organism evidence="3 4">
    <name type="scientific">Trichodelitschia bisporula</name>
    <dbReference type="NCBI Taxonomy" id="703511"/>
    <lineage>
        <taxon>Eukaryota</taxon>
        <taxon>Fungi</taxon>
        <taxon>Dikarya</taxon>
        <taxon>Ascomycota</taxon>
        <taxon>Pezizomycotina</taxon>
        <taxon>Dothideomycetes</taxon>
        <taxon>Dothideomycetes incertae sedis</taxon>
        <taxon>Phaeotrichales</taxon>
        <taxon>Phaeotrichaceae</taxon>
        <taxon>Trichodelitschia</taxon>
    </lineage>
</organism>
<accession>A0A6G1HWL3</accession>
<keyword evidence="2" id="KW-0732">Signal</keyword>
<feature type="chain" id="PRO_5026148246" evidence="2">
    <location>
        <begin position="16"/>
        <end position="128"/>
    </location>
</feature>
<dbReference type="AlphaFoldDB" id="A0A6G1HWL3"/>
<name>A0A6G1HWL3_9PEZI</name>
<sequence length="128" mass="12389">MKLLTVALLLTTALAAPQVGIQAGNPFLGSVSVGPSGASYSLPKPTPFGQASGPAVSVGNPFLGSFQAGPTGVTVKAPQPPQPTGFLNPLAPPAPAPAPGAWGQAPAPPGAWGGSPQPPPGAWKGTKA</sequence>